<proteinExistence type="predicted"/>
<evidence type="ECO:0000313" key="2">
    <source>
        <dbReference type="Proteomes" id="UP000570595"/>
    </source>
</evidence>
<name>A0A7J6KK67_PEROL</name>
<dbReference type="SUPFAM" id="SSF47823">
    <property type="entry name" value="lambda integrase-like, N-terminal domain"/>
    <property type="match status" value="1"/>
</dbReference>
<organism evidence="1 2">
    <name type="scientific">Perkinsus olseni</name>
    <name type="common">Perkinsus atlanticus</name>
    <dbReference type="NCBI Taxonomy" id="32597"/>
    <lineage>
        <taxon>Eukaryota</taxon>
        <taxon>Sar</taxon>
        <taxon>Alveolata</taxon>
        <taxon>Perkinsozoa</taxon>
        <taxon>Perkinsea</taxon>
        <taxon>Perkinsida</taxon>
        <taxon>Perkinsidae</taxon>
        <taxon>Perkinsus</taxon>
    </lineage>
</organism>
<comment type="caution">
    <text evidence="1">The sequence shown here is derived from an EMBL/GenBank/DDBJ whole genome shotgun (WGS) entry which is preliminary data.</text>
</comment>
<accession>A0A7J6KK67</accession>
<feature type="non-terminal residue" evidence="1">
    <location>
        <position position="201"/>
    </location>
</feature>
<sequence>VPVMLMVDNQAAIGVLKKLYSKVPILRKLLLSALPSFATVLQGYEVCHVLHVVDQELHAMKPPRYLLLYGVTSANTLTKITSVTNFYKRCLPDGVPPFPLKLEYVIGFVFVMTKTGSYKASTISQYVSCLKSANRSLLCNIFNSSEEAILSDALKAAHKKLPDGGENQKRPLTVYEITSLAALEAVEGIQASDLEALTAAT</sequence>
<protein>
    <submittedName>
        <fullName evidence="1">Uncharacterized protein</fullName>
    </submittedName>
</protein>
<dbReference type="Proteomes" id="UP000570595">
    <property type="component" value="Unassembled WGS sequence"/>
</dbReference>
<feature type="non-terminal residue" evidence="1">
    <location>
        <position position="1"/>
    </location>
</feature>
<reference evidence="1 2" key="1">
    <citation type="submission" date="2020-04" db="EMBL/GenBank/DDBJ databases">
        <title>Perkinsus olseni comparative genomics.</title>
        <authorList>
            <person name="Bogema D.R."/>
        </authorList>
    </citation>
    <scope>NUCLEOTIDE SEQUENCE [LARGE SCALE GENOMIC DNA]</scope>
    <source>
        <strain evidence="1">ATCC PRA-179</strain>
    </source>
</reference>
<dbReference type="EMBL" id="JABAHT010002334">
    <property type="protein sequence ID" value="KAF4647518.1"/>
    <property type="molecule type" value="Genomic_DNA"/>
</dbReference>
<evidence type="ECO:0000313" key="1">
    <source>
        <dbReference type="EMBL" id="KAF4647518.1"/>
    </source>
</evidence>
<gene>
    <name evidence="1" type="ORF">FOZ61_004068</name>
</gene>
<dbReference type="AlphaFoldDB" id="A0A7J6KK67"/>